<dbReference type="Proteomes" id="UP000016605">
    <property type="component" value="Unassembled WGS sequence"/>
</dbReference>
<name>U2R6U3_LEIAQ</name>
<evidence type="ECO:0000256" key="1">
    <source>
        <dbReference type="SAM" id="MobiDB-lite"/>
    </source>
</evidence>
<evidence type="ECO:0000259" key="2">
    <source>
        <dbReference type="Pfam" id="PF09350"/>
    </source>
</evidence>
<protein>
    <recommendedName>
        <fullName evidence="2">DnaJ homologue subfamily C member 28 conserved domain-containing protein</fullName>
    </recommendedName>
</protein>
<evidence type="ECO:0000313" key="3">
    <source>
        <dbReference type="EMBL" id="ERK70940.1"/>
    </source>
</evidence>
<feature type="compositionally biased region" description="Basic and acidic residues" evidence="1">
    <location>
        <begin position="156"/>
        <end position="165"/>
    </location>
</feature>
<dbReference type="EMBL" id="AWVQ01000354">
    <property type="protein sequence ID" value="ERK70940.1"/>
    <property type="molecule type" value="Genomic_DNA"/>
</dbReference>
<dbReference type="Pfam" id="PF09350">
    <property type="entry name" value="DJC28_CD"/>
    <property type="match status" value="1"/>
</dbReference>
<accession>U2R6U3</accession>
<gene>
    <name evidence="3" type="ORF">N136_02717</name>
</gene>
<organism evidence="3 4">
    <name type="scientific">Leifsonia aquatica ATCC 14665</name>
    <dbReference type="NCBI Taxonomy" id="1358026"/>
    <lineage>
        <taxon>Bacteria</taxon>
        <taxon>Bacillati</taxon>
        <taxon>Actinomycetota</taxon>
        <taxon>Actinomycetes</taxon>
        <taxon>Micrococcales</taxon>
        <taxon>Microbacteriaceae</taxon>
        <taxon>Leifsonia</taxon>
    </lineage>
</organism>
<sequence>MPETREPAASQPGDARVEAVRYRLRRQAEERGEEVEETNAGQPSMDQRAHVIENAIQQAIRRGDFDDLPGAGKPLPGLTGTHDPDWWIRRKIEREQLTGLGPPALTLRTEDKEFADRLDRLASERTVREHVEDFNRRVREARRQLQGGPPVVTPMRDADVERDPV</sequence>
<feature type="domain" description="DnaJ homologue subfamily C member 28 conserved" evidence="2">
    <location>
        <begin position="52"/>
        <end position="118"/>
    </location>
</feature>
<reference evidence="3 4" key="1">
    <citation type="submission" date="2013-08" db="EMBL/GenBank/DDBJ databases">
        <authorList>
            <person name="Weinstock G."/>
            <person name="Sodergren E."/>
            <person name="Wylie T."/>
            <person name="Fulton L."/>
            <person name="Fulton R."/>
            <person name="Fronick C."/>
            <person name="O'Laughlin M."/>
            <person name="Godfrey J."/>
            <person name="Miner T."/>
            <person name="Herter B."/>
            <person name="Appelbaum E."/>
            <person name="Cordes M."/>
            <person name="Lek S."/>
            <person name="Wollam A."/>
            <person name="Pepin K.H."/>
            <person name="Palsikar V.B."/>
            <person name="Mitreva M."/>
            <person name="Wilson R.K."/>
        </authorList>
    </citation>
    <scope>NUCLEOTIDE SEQUENCE [LARGE SCALE GENOMIC DNA]</scope>
    <source>
        <strain evidence="3 4">ATCC 14665</strain>
    </source>
</reference>
<evidence type="ECO:0000313" key="4">
    <source>
        <dbReference type="Proteomes" id="UP000016605"/>
    </source>
</evidence>
<feature type="region of interest" description="Disordered" evidence="1">
    <location>
        <begin position="62"/>
        <end position="83"/>
    </location>
</feature>
<feature type="region of interest" description="Disordered" evidence="1">
    <location>
        <begin position="140"/>
        <end position="165"/>
    </location>
</feature>
<dbReference type="RefSeq" id="WP_021763158.1">
    <property type="nucleotide sequence ID" value="NZ_KI272233.1"/>
</dbReference>
<dbReference type="OrthoDB" id="3395286at2"/>
<feature type="non-terminal residue" evidence="3">
    <location>
        <position position="165"/>
    </location>
</feature>
<dbReference type="HOGENOM" id="CLU_109304_0_0_11"/>
<dbReference type="AlphaFoldDB" id="U2R6U3"/>
<proteinExistence type="predicted"/>
<comment type="caution">
    <text evidence="3">The sequence shown here is derived from an EMBL/GenBank/DDBJ whole genome shotgun (WGS) entry which is preliminary data.</text>
</comment>
<dbReference type="InterPro" id="IPR018961">
    <property type="entry name" value="DnaJ_homolog_subfam-C_membr-28"/>
</dbReference>